<dbReference type="SMART" id="SM00557">
    <property type="entry name" value="IG_FLMN"/>
    <property type="match status" value="1"/>
</dbReference>
<evidence type="ECO:0000256" key="6">
    <source>
        <dbReference type="ARBA" id="ARBA00022833"/>
    </source>
</evidence>
<dbReference type="Pfam" id="PF00630">
    <property type="entry name" value="Filamin"/>
    <property type="match status" value="1"/>
</dbReference>
<feature type="repeat" description="NHL" evidence="11">
    <location>
        <begin position="686"/>
        <end position="728"/>
    </location>
</feature>
<evidence type="ECO:0000256" key="1">
    <source>
        <dbReference type="ARBA" id="ARBA00004167"/>
    </source>
</evidence>
<dbReference type="Gene3D" id="1.10.510.10">
    <property type="entry name" value="Transferase(Phosphotransferase) domain 1"/>
    <property type="match status" value="1"/>
</dbReference>
<dbReference type="Pfam" id="PF07714">
    <property type="entry name" value="PK_Tyr_Ser-Thr"/>
    <property type="match status" value="1"/>
</dbReference>
<evidence type="ECO:0000256" key="11">
    <source>
        <dbReference type="PROSITE-ProRule" id="PRU00504"/>
    </source>
</evidence>
<feature type="repeat" description="Filamin" evidence="10">
    <location>
        <begin position="475"/>
        <end position="590"/>
    </location>
</feature>
<keyword evidence="3" id="KW-0479">Metal-binding</keyword>
<keyword evidence="9" id="KW-0675">Receptor</keyword>
<feature type="coiled-coil region" evidence="12">
    <location>
        <begin position="398"/>
        <end position="478"/>
    </location>
</feature>
<organism evidence="14 15">
    <name type="scientific">Geodia barretti</name>
    <name type="common">Barrett's horny sponge</name>
    <dbReference type="NCBI Taxonomy" id="519541"/>
    <lineage>
        <taxon>Eukaryota</taxon>
        <taxon>Metazoa</taxon>
        <taxon>Porifera</taxon>
        <taxon>Demospongiae</taxon>
        <taxon>Heteroscleromorpha</taxon>
        <taxon>Tetractinellida</taxon>
        <taxon>Astrophorina</taxon>
        <taxon>Geodiidae</taxon>
        <taxon>Geodia</taxon>
    </lineage>
</organism>
<accession>A0AA35S1V1</accession>
<keyword evidence="5" id="KW-0863">Zinc-finger</keyword>
<dbReference type="InterPro" id="IPR014756">
    <property type="entry name" value="Ig_E-set"/>
</dbReference>
<keyword evidence="8" id="KW-0472">Membrane</keyword>
<dbReference type="PANTHER" id="PTHR24104">
    <property type="entry name" value="E3 UBIQUITIN-PROTEIN LIGASE NHLRC1-RELATED"/>
    <property type="match status" value="1"/>
</dbReference>
<evidence type="ECO:0000256" key="7">
    <source>
        <dbReference type="ARBA" id="ARBA00022989"/>
    </source>
</evidence>
<evidence type="ECO:0000313" key="14">
    <source>
        <dbReference type="EMBL" id="CAI8020671.1"/>
    </source>
</evidence>
<keyword evidence="4" id="KW-0677">Repeat</keyword>
<dbReference type="Gene3D" id="2.120.10.30">
    <property type="entry name" value="TolB, C-terminal domain"/>
    <property type="match status" value="2"/>
</dbReference>
<dbReference type="Proteomes" id="UP001174909">
    <property type="component" value="Unassembled WGS sequence"/>
</dbReference>
<dbReference type="InterPro" id="IPR011042">
    <property type="entry name" value="6-blade_b-propeller_TolB-like"/>
</dbReference>
<dbReference type="Gene3D" id="3.30.200.20">
    <property type="entry name" value="Phosphorylase Kinase, domain 1"/>
    <property type="match status" value="1"/>
</dbReference>
<evidence type="ECO:0000256" key="5">
    <source>
        <dbReference type="ARBA" id="ARBA00022771"/>
    </source>
</evidence>
<evidence type="ECO:0000259" key="13">
    <source>
        <dbReference type="PROSITE" id="PS50011"/>
    </source>
</evidence>
<keyword evidence="2" id="KW-0812">Transmembrane</keyword>
<dbReference type="PROSITE" id="PS50194">
    <property type="entry name" value="FILAMIN_REPEAT"/>
    <property type="match status" value="1"/>
</dbReference>
<keyword evidence="6" id="KW-0862">Zinc</keyword>
<evidence type="ECO:0000256" key="12">
    <source>
        <dbReference type="SAM" id="Coils"/>
    </source>
</evidence>
<dbReference type="GO" id="GO:0005737">
    <property type="term" value="C:cytoplasm"/>
    <property type="evidence" value="ECO:0007669"/>
    <property type="project" value="UniProtKB-SubCell"/>
</dbReference>
<reference evidence="14" key="1">
    <citation type="submission" date="2023-03" db="EMBL/GenBank/DDBJ databases">
        <authorList>
            <person name="Steffen K."/>
            <person name="Cardenas P."/>
        </authorList>
    </citation>
    <scope>NUCLEOTIDE SEQUENCE</scope>
</reference>
<evidence type="ECO:0000256" key="3">
    <source>
        <dbReference type="ARBA" id="ARBA00022723"/>
    </source>
</evidence>
<comment type="caution">
    <text evidence="14">The sequence shown here is derived from an EMBL/GenBank/DDBJ whole genome shotgun (WGS) entry which is preliminary data.</text>
</comment>
<evidence type="ECO:0000256" key="9">
    <source>
        <dbReference type="ARBA" id="ARBA00023170"/>
    </source>
</evidence>
<feature type="repeat" description="NHL" evidence="11">
    <location>
        <begin position="732"/>
        <end position="775"/>
    </location>
</feature>
<dbReference type="GO" id="GO:0016020">
    <property type="term" value="C:membrane"/>
    <property type="evidence" value="ECO:0007669"/>
    <property type="project" value="UniProtKB-SubCell"/>
</dbReference>
<dbReference type="GO" id="GO:0008270">
    <property type="term" value="F:zinc ion binding"/>
    <property type="evidence" value="ECO:0007669"/>
    <property type="project" value="UniProtKB-KW"/>
</dbReference>
<dbReference type="InterPro" id="IPR001258">
    <property type="entry name" value="NHL_repeat"/>
</dbReference>
<dbReference type="InterPro" id="IPR008266">
    <property type="entry name" value="Tyr_kinase_AS"/>
</dbReference>
<comment type="subcellular location">
    <subcellularLocation>
        <location evidence="1">Membrane</location>
        <topology evidence="1">Single-pass membrane protein</topology>
    </subcellularLocation>
</comment>
<dbReference type="Pfam" id="PF01436">
    <property type="entry name" value="NHL"/>
    <property type="match status" value="1"/>
</dbReference>
<protein>
    <submittedName>
        <fullName evidence="14">E3 ubiquitin-protein ligase TRIM71</fullName>
    </submittedName>
</protein>
<dbReference type="SUPFAM" id="SSF101898">
    <property type="entry name" value="NHL repeat"/>
    <property type="match status" value="1"/>
</dbReference>
<dbReference type="GO" id="GO:0004672">
    <property type="term" value="F:protein kinase activity"/>
    <property type="evidence" value="ECO:0007669"/>
    <property type="project" value="InterPro"/>
</dbReference>
<dbReference type="PROSITE" id="PS00109">
    <property type="entry name" value="PROTEIN_KINASE_TYR"/>
    <property type="match status" value="1"/>
</dbReference>
<keyword evidence="15" id="KW-1185">Reference proteome</keyword>
<dbReference type="InterPro" id="IPR001298">
    <property type="entry name" value="Filamin/ABP280_rpt"/>
</dbReference>
<dbReference type="PANTHER" id="PTHR24104:SF25">
    <property type="entry name" value="PROTEIN LIN-41"/>
    <property type="match status" value="1"/>
</dbReference>
<dbReference type="InterPro" id="IPR011009">
    <property type="entry name" value="Kinase-like_dom_sf"/>
</dbReference>
<evidence type="ECO:0000256" key="2">
    <source>
        <dbReference type="ARBA" id="ARBA00022692"/>
    </source>
</evidence>
<dbReference type="PROSITE" id="PS50011">
    <property type="entry name" value="PROTEIN_KINASE_DOM"/>
    <property type="match status" value="1"/>
</dbReference>
<dbReference type="EMBL" id="CASHTH010001842">
    <property type="protein sequence ID" value="CAI8020671.1"/>
    <property type="molecule type" value="Genomic_DNA"/>
</dbReference>
<dbReference type="Gene3D" id="2.60.40.10">
    <property type="entry name" value="Immunoglobulins"/>
    <property type="match status" value="1"/>
</dbReference>
<feature type="domain" description="Protein kinase" evidence="13">
    <location>
        <begin position="21"/>
        <end position="321"/>
    </location>
</feature>
<name>A0AA35S1V1_GEOBA</name>
<dbReference type="InterPro" id="IPR001245">
    <property type="entry name" value="Ser-Thr/Tyr_kinase_cat_dom"/>
</dbReference>
<feature type="repeat" description="NHL" evidence="11">
    <location>
        <begin position="641"/>
        <end position="682"/>
    </location>
</feature>
<dbReference type="InterPro" id="IPR017868">
    <property type="entry name" value="Filamin/ABP280_repeat-like"/>
</dbReference>
<dbReference type="InterPro" id="IPR050952">
    <property type="entry name" value="TRIM-NHL_E3_ligases"/>
</dbReference>
<gene>
    <name evidence="14" type="ORF">GBAR_LOCUS12349</name>
</gene>
<dbReference type="InterPro" id="IPR013783">
    <property type="entry name" value="Ig-like_fold"/>
</dbReference>
<keyword evidence="7" id="KW-1133">Transmembrane helix</keyword>
<evidence type="ECO:0000313" key="15">
    <source>
        <dbReference type="Proteomes" id="UP001174909"/>
    </source>
</evidence>
<dbReference type="CDD" id="cd05819">
    <property type="entry name" value="NHL"/>
    <property type="match status" value="1"/>
</dbReference>
<dbReference type="PROSITE" id="PS51125">
    <property type="entry name" value="NHL"/>
    <property type="match status" value="3"/>
</dbReference>
<dbReference type="GO" id="GO:0005524">
    <property type="term" value="F:ATP binding"/>
    <property type="evidence" value="ECO:0007669"/>
    <property type="project" value="InterPro"/>
</dbReference>
<dbReference type="InterPro" id="IPR000719">
    <property type="entry name" value="Prot_kinase_dom"/>
</dbReference>
<sequence>MAEEFVLDNPDLKPFVLSDVQLTGTKIGGGAYGRVDEVVIPVAAAAKTIYTFLQEGITDEKRIPKAATQFVRECKLMSSLRHPNIVQFLGLFFFSNSQLPALVMERLVTSLHDLLEPETSSIALGGSTGPLTFFTVDLKCSVLRDVASGLAFLHDQKPPVVHRDLSARNILLSSDMNAKIADLGVARIVPRMKAVATMTKGPGAITYMPPEAFAPASTKPENSKYDSSIDVFSFGIVSIFTIGEKFPCDPLEPTYIAQESGLLTARTELQRRCEYMQSVYDKLGFRGQSREGHPLVRLITQCLHNVPDKRPSITEVQHLLEEARACIGGCRSEENKSRLISALQIHSTSQNLGHILQDLVKESAGHQLSVWTKEKELVEIQERLKAKDELLQWSEKEKQTMREQLTVKEAEFRRAEETVMQEQQRVLEMKQQEAERVQAKEEELAHTQQQLNEKEDQLKSSEALVANLQHQLQQAKILAPYIIKASGPGLVSATVNQAAHILVELSDYSGRPYSLHQNITATLEHVYEATPTSSKRWLWSKKPHGNNVVVVTASPFQYDVTYTAAKQGKHTLRVKVDNKDIDNSPFDVMVYAHPSQLGQPKKVVAGLSTPYGITFNKQEEMIVSEMVSHRISVFDRRGQKVRVFGSRGDAPHQMKYPRGLAIDDADNIYVTSEHRLQKFTTGGELLKCIGQRGKKEGEFDDPRGVTVRNNNVYVCDCDNHRIQVFSINLNFIRSIGSRGNGVGEFDAPDGLKFDTDGNMYVTESGNERVQVLDSTGKFLREFGREGKGKLGSPSGLHIADKYVYVCDHGDDRIVVYEASGHFVTSFGKRGVKEGELYEPRCITSCANGFISVCDFTNNRVQIF</sequence>
<dbReference type="SUPFAM" id="SSF81296">
    <property type="entry name" value="E set domains"/>
    <property type="match status" value="1"/>
</dbReference>
<evidence type="ECO:0000256" key="10">
    <source>
        <dbReference type="PROSITE-ProRule" id="PRU00087"/>
    </source>
</evidence>
<dbReference type="AlphaFoldDB" id="A0AA35S1V1"/>
<evidence type="ECO:0000256" key="4">
    <source>
        <dbReference type="ARBA" id="ARBA00022737"/>
    </source>
</evidence>
<evidence type="ECO:0000256" key="8">
    <source>
        <dbReference type="ARBA" id="ARBA00023136"/>
    </source>
</evidence>
<dbReference type="SUPFAM" id="SSF56112">
    <property type="entry name" value="Protein kinase-like (PK-like)"/>
    <property type="match status" value="1"/>
</dbReference>
<proteinExistence type="predicted"/>
<keyword evidence="12" id="KW-0175">Coiled coil</keyword>